<evidence type="ECO:0000256" key="1">
    <source>
        <dbReference type="SAM" id="SignalP"/>
    </source>
</evidence>
<dbReference type="KEGG" id="ntd:EGO55_16015"/>
<organism evidence="2 3">
    <name type="scientific">Caenibius tardaugens NBRC 16725</name>
    <dbReference type="NCBI Taxonomy" id="1219035"/>
    <lineage>
        <taxon>Bacteria</taxon>
        <taxon>Pseudomonadati</taxon>
        <taxon>Pseudomonadota</taxon>
        <taxon>Alphaproteobacteria</taxon>
        <taxon>Sphingomonadales</taxon>
        <taxon>Erythrobacteraceae</taxon>
        <taxon>Caenibius</taxon>
    </lineage>
</organism>
<name>U2ZY52_9SPHN</name>
<dbReference type="RefSeq" id="WP_021688365.1">
    <property type="nucleotide sequence ID" value="NZ_BASZ01000001.1"/>
</dbReference>
<keyword evidence="3" id="KW-1185">Reference proteome</keyword>
<sequence length="115" mass="12322">MKKFVIAGAATVAVIAGGLAATGAIANTPAAVKQVAGDFWAGAHWDDDDDDHRVRGPIPRPSEAALRKAGLVRVTEVERDDGRIEVEGYDAQGRELDVTMDAKGQKVLRVERDRD</sequence>
<feature type="chain" id="PRO_5030177843" evidence="1">
    <location>
        <begin position="27"/>
        <end position="115"/>
    </location>
</feature>
<dbReference type="EMBL" id="BASZ01000001">
    <property type="protein sequence ID" value="GAD47458.1"/>
    <property type="molecule type" value="Genomic_DNA"/>
</dbReference>
<reference evidence="2 3" key="1">
    <citation type="submission" date="2013-09" db="EMBL/GenBank/DDBJ databases">
        <title>Whole genome shotgun sequence of Novosphingobium tardaugens NBRC 16725.</title>
        <authorList>
            <person name="Isaki S."/>
            <person name="Hosoyama A."/>
            <person name="Tsuchikane K."/>
            <person name="Katsumata H."/>
            <person name="Ando Y."/>
            <person name="Yamazaki S."/>
            <person name="Fujita N."/>
        </authorList>
    </citation>
    <scope>NUCLEOTIDE SEQUENCE [LARGE SCALE GENOMIC DNA]</scope>
    <source>
        <strain evidence="2 3">NBRC 16725</strain>
    </source>
</reference>
<accession>U2ZY52</accession>
<evidence type="ECO:0000313" key="2">
    <source>
        <dbReference type="EMBL" id="GAD47458.1"/>
    </source>
</evidence>
<gene>
    <name evidence="2" type="ORF">NT2_01_02260</name>
</gene>
<evidence type="ECO:0000313" key="3">
    <source>
        <dbReference type="Proteomes" id="UP000016568"/>
    </source>
</evidence>
<dbReference type="AlphaFoldDB" id="U2ZY52"/>
<dbReference type="OrthoDB" id="7595029at2"/>
<feature type="signal peptide" evidence="1">
    <location>
        <begin position="1"/>
        <end position="26"/>
    </location>
</feature>
<protein>
    <submittedName>
        <fullName evidence="2">Uncharacterized protein</fullName>
    </submittedName>
</protein>
<dbReference type="Proteomes" id="UP000016568">
    <property type="component" value="Unassembled WGS sequence"/>
</dbReference>
<keyword evidence="1" id="KW-0732">Signal</keyword>
<dbReference type="eggNOG" id="ENOG5031C2F">
    <property type="taxonomic scope" value="Bacteria"/>
</dbReference>
<comment type="caution">
    <text evidence="2">The sequence shown here is derived from an EMBL/GenBank/DDBJ whole genome shotgun (WGS) entry which is preliminary data.</text>
</comment>
<proteinExistence type="predicted"/>